<evidence type="ECO:0000313" key="7">
    <source>
        <dbReference type="Proteomes" id="UP001580928"/>
    </source>
</evidence>
<dbReference type="Pfam" id="PF00578">
    <property type="entry name" value="AhpC-TSA"/>
    <property type="match status" value="1"/>
</dbReference>
<dbReference type="PANTHER" id="PTHR42852:SF6">
    <property type="entry name" value="THIOL:DISULFIDE INTERCHANGE PROTEIN DSBE"/>
    <property type="match status" value="1"/>
</dbReference>
<dbReference type="InterPro" id="IPR000866">
    <property type="entry name" value="AhpC/TSA"/>
</dbReference>
<name>A0ABV5CB97_9SPHI</name>
<evidence type="ECO:0000256" key="4">
    <source>
        <dbReference type="ARBA" id="ARBA00023284"/>
    </source>
</evidence>
<evidence type="ECO:0000259" key="5">
    <source>
        <dbReference type="PROSITE" id="PS51352"/>
    </source>
</evidence>
<evidence type="ECO:0000313" key="6">
    <source>
        <dbReference type="EMBL" id="MFB5944823.1"/>
    </source>
</evidence>
<evidence type="ECO:0000256" key="2">
    <source>
        <dbReference type="ARBA" id="ARBA00022748"/>
    </source>
</evidence>
<proteinExistence type="predicted"/>
<keyword evidence="3" id="KW-1015">Disulfide bond</keyword>
<feature type="domain" description="Thioredoxin" evidence="5">
    <location>
        <begin position="229"/>
        <end position="368"/>
    </location>
</feature>
<dbReference type="InterPro" id="IPR013766">
    <property type="entry name" value="Thioredoxin_domain"/>
</dbReference>
<reference evidence="6 7" key="1">
    <citation type="submission" date="2024-04" db="EMBL/GenBank/DDBJ databases">
        <title>Albibacterium profundi sp. nov., isolated from sediment of the Challenger Deep of Mariana Trench.</title>
        <authorList>
            <person name="Wang Y."/>
        </authorList>
    </citation>
    <scope>NUCLEOTIDE SEQUENCE [LARGE SCALE GENOMIC DNA]</scope>
    <source>
        <strain evidence="6 7">RHL897</strain>
    </source>
</reference>
<organism evidence="6 7">
    <name type="scientific">Albibacterium profundi</name>
    <dbReference type="NCBI Taxonomy" id="3134906"/>
    <lineage>
        <taxon>Bacteria</taxon>
        <taxon>Pseudomonadati</taxon>
        <taxon>Bacteroidota</taxon>
        <taxon>Sphingobacteriia</taxon>
        <taxon>Sphingobacteriales</taxon>
        <taxon>Sphingobacteriaceae</taxon>
        <taxon>Albibacterium</taxon>
    </lineage>
</organism>
<dbReference type="PROSITE" id="PS51352">
    <property type="entry name" value="THIOREDOXIN_2"/>
    <property type="match status" value="1"/>
</dbReference>
<dbReference type="Gene3D" id="3.40.30.10">
    <property type="entry name" value="Glutaredoxin"/>
    <property type="match status" value="1"/>
</dbReference>
<evidence type="ECO:0000256" key="1">
    <source>
        <dbReference type="ARBA" id="ARBA00004196"/>
    </source>
</evidence>
<dbReference type="PANTHER" id="PTHR42852">
    <property type="entry name" value="THIOL:DISULFIDE INTERCHANGE PROTEIN DSBE"/>
    <property type="match status" value="1"/>
</dbReference>
<dbReference type="InterPro" id="IPR017937">
    <property type="entry name" value="Thioredoxin_CS"/>
</dbReference>
<dbReference type="RefSeq" id="WP_375556383.1">
    <property type="nucleotide sequence ID" value="NZ_JBBVGT010000002.1"/>
</dbReference>
<dbReference type="EMBL" id="JBBVGT010000002">
    <property type="protein sequence ID" value="MFB5944823.1"/>
    <property type="molecule type" value="Genomic_DNA"/>
</dbReference>
<dbReference type="Pfam" id="PF14289">
    <property type="entry name" value="DUF4369"/>
    <property type="match status" value="1"/>
</dbReference>
<protein>
    <submittedName>
        <fullName evidence="6">TlpA disulfide reductase family protein</fullName>
    </submittedName>
</protein>
<dbReference type="InterPro" id="IPR025380">
    <property type="entry name" value="DUF4369"/>
</dbReference>
<dbReference type="SUPFAM" id="SSF52833">
    <property type="entry name" value="Thioredoxin-like"/>
    <property type="match status" value="1"/>
</dbReference>
<keyword evidence="4" id="KW-0676">Redox-active center</keyword>
<dbReference type="PROSITE" id="PS00194">
    <property type="entry name" value="THIOREDOXIN_1"/>
    <property type="match status" value="1"/>
</dbReference>
<sequence length="368" mass="41367">MKKMIFGFIALLGLLASCSDKDIFILNGEIMNAGDLKKVLLYEGDAVVDSAFLNENDKFRFKRTAVEAKPYTLVIGSRSYMLVLGNGDRVDFKTDLNNASDEYTVSGSEISSRLQTLSAIRGEYQKAQNELQSEYETRLANNEDQAEVQKELLTRNEAILAETSEKTLQFANENRENLAGFYAMLSLFSLDPITYENELIQYADEARERFPNNSSVQFFANHMAELKPVSVGQKAPDFESLTPTGQPVRLSDFKGKYVLLDFWASWCAPCREENPNIVEQYHAYKDKGFTVLGVSLDNNQAAWLKAIKDDKLDWTQVSELKRWDSEAGMLYKITAIPASFLIDPDGVIIGKNLRGEALRAALAEHLGE</sequence>
<comment type="subcellular location">
    <subcellularLocation>
        <location evidence="1">Cell envelope</location>
    </subcellularLocation>
</comment>
<dbReference type="InterPro" id="IPR036249">
    <property type="entry name" value="Thioredoxin-like_sf"/>
</dbReference>
<keyword evidence="2" id="KW-0201">Cytochrome c-type biogenesis</keyword>
<accession>A0ABV5CB97</accession>
<keyword evidence="7" id="KW-1185">Reference proteome</keyword>
<comment type="caution">
    <text evidence="6">The sequence shown here is derived from an EMBL/GenBank/DDBJ whole genome shotgun (WGS) entry which is preliminary data.</text>
</comment>
<dbReference type="CDD" id="cd02966">
    <property type="entry name" value="TlpA_like_family"/>
    <property type="match status" value="1"/>
</dbReference>
<dbReference type="PROSITE" id="PS51257">
    <property type="entry name" value="PROKAR_LIPOPROTEIN"/>
    <property type="match status" value="1"/>
</dbReference>
<dbReference type="Proteomes" id="UP001580928">
    <property type="component" value="Unassembled WGS sequence"/>
</dbReference>
<gene>
    <name evidence="6" type="ORF">WKR92_03150</name>
</gene>
<evidence type="ECO:0000256" key="3">
    <source>
        <dbReference type="ARBA" id="ARBA00023157"/>
    </source>
</evidence>
<dbReference type="InterPro" id="IPR050553">
    <property type="entry name" value="Thioredoxin_ResA/DsbE_sf"/>
</dbReference>